<dbReference type="KEGG" id="tpal:117646233"/>
<dbReference type="Gene3D" id="2.40.128.20">
    <property type="match status" value="1"/>
</dbReference>
<feature type="domain" description="Lipocalin/cytosolic fatty-acid binding" evidence="4">
    <location>
        <begin position="128"/>
        <end position="193"/>
    </location>
</feature>
<dbReference type="Proteomes" id="UP000515158">
    <property type="component" value="Unplaced"/>
</dbReference>
<proteinExistence type="predicted"/>
<evidence type="ECO:0000313" key="6">
    <source>
        <dbReference type="RefSeq" id="XP_034242957.1"/>
    </source>
</evidence>
<feature type="region of interest" description="Disordered" evidence="1">
    <location>
        <begin position="234"/>
        <end position="258"/>
    </location>
</feature>
<dbReference type="InterPro" id="IPR012674">
    <property type="entry name" value="Calycin"/>
</dbReference>
<name>A0A6P8Z7U3_THRPL</name>
<feature type="signal peptide" evidence="3">
    <location>
        <begin position="1"/>
        <end position="20"/>
    </location>
</feature>
<dbReference type="OrthoDB" id="565904at2759"/>
<evidence type="ECO:0000259" key="4">
    <source>
        <dbReference type="Pfam" id="PF00061"/>
    </source>
</evidence>
<dbReference type="PANTHER" id="PTHR10612">
    <property type="entry name" value="APOLIPOPROTEIN D"/>
    <property type="match status" value="1"/>
</dbReference>
<gene>
    <name evidence="6" type="primary">LOC117646233</name>
</gene>
<feature type="chain" id="PRO_5028340097" evidence="3">
    <location>
        <begin position="21"/>
        <end position="370"/>
    </location>
</feature>
<dbReference type="AlphaFoldDB" id="A0A6P8Z7U3"/>
<evidence type="ECO:0000256" key="2">
    <source>
        <dbReference type="SAM" id="Phobius"/>
    </source>
</evidence>
<keyword evidence="2" id="KW-1133">Transmembrane helix</keyword>
<evidence type="ECO:0000256" key="3">
    <source>
        <dbReference type="SAM" id="SignalP"/>
    </source>
</evidence>
<dbReference type="InParanoid" id="A0A6P8Z7U3"/>
<reference evidence="6" key="1">
    <citation type="submission" date="2025-08" db="UniProtKB">
        <authorList>
            <consortium name="RefSeq"/>
        </authorList>
    </citation>
    <scope>IDENTIFICATION</scope>
    <source>
        <tissue evidence="6">Total insect</tissue>
    </source>
</reference>
<dbReference type="InterPro" id="IPR000566">
    <property type="entry name" value="Lipocln_cytosolic_FA-bd_dom"/>
</dbReference>
<dbReference type="GeneID" id="117646233"/>
<dbReference type="GO" id="GO:0005737">
    <property type="term" value="C:cytoplasm"/>
    <property type="evidence" value="ECO:0007669"/>
    <property type="project" value="TreeGrafter"/>
</dbReference>
<dbReference type="RefSeq" id="XP_034242957.1">
    <property type="nucleotide sequence ID" value="XM_034387066.1"/>
</dbReference>
<keyword evidence="2" id="KW-0472">Membrane</keyword>
<evidence type="ECO:0000256" key="1">
    <source>
        <dbReference type="SAM" id="MobiDB-lite"/>
    </source>
</evidence>
<organism evidence="6">
    <name type="scientific">Thrips palmi</name>
    <name type="common">Melon thrips</name>
    <dbReference type="NCBI Taxonomy" id="161013"/>
    <lineage>
        <taxon>Eukaryota</taxon>
        <taxon>Metazoa</taxon>
        <taxon>Ecdysozoa</taxon>
        <taxon>Arthropoda</taxon>
        <taxon>Hexapoda</taxon>
        <taxon>Insecta</taxon>
        <taxon>Pterygota</taxon>
        <taxon>Neoptera</taxon>
        <taxon>Paraneoptera</taxon>
        <taxon>Thysanoptera</taxon>
        <taxon>Terebrantia</taxon>
        <taxon>Thripoidea</taxon>
        <taxon>Thripidae</taxon>
        <taxon>Thrips</taxon>
    </lineage>
</organism>
<keyword evidence="2" id="KW-0812">Transmembrane</keyword>
<dbReference type="SUPFAM" id="SSF50814">
    <property type="entry name" value="Lipocalins"/>
    <property type="match status" value="1"/>
</dbReference>
<evidence type="ECO:0000313" key="5">
    <source>
        <dbReference type="Proteomes" id="UP000515158"/>
    </source>
</evidence>
<feature type="transmembrane region" description="Helical" evidence="2">
    <location>
        <begin position="282"/>
        <end position="303"/>
    </location>
</feature>
<keyword evidence="3" id="KW-0732">Signal</keyword>
<accession>A0A6P8Z7U3</accession>
<sequence>MGWAPGALLTALAALVAVRAQITEPGICPFSTPVSDWNEEQFVSEPWYEIKAFAVPGVHDAAFSPGCTRWHFAKSDDGLGLHARLAYRGREGDGIIRAFAQYTNSERYPRFNLTFHDLAGAAAPRSVDMKLIATDYDDFALLWGCNEPNLFERNVVSWVLSRRPFLSEAAQEALRSAFRKHDIRAEKFVDTDHDQQTCGAPYISAAMSARPLPGVDDGVDSVFAAYRPGQQAAGLHAEQETSPSSDQPSDDDSASADGVDAVDADVSWNYVGAAWPLLSSQAVLVAVLLALAVVSLIASLLTFRALMQRVQRRRGVGASKPMLPMHRQDVIVATLGPVVDYSRFGGLGQGLVQTRKHAADQGSQGDWPRT</sequence>
<dbReference type="PANTHER" id="PTHR10612:SF34">
    <property type="entry name" value="APOLIPOPROTEIN D"/>
    <property type="match status" value="1"/>
</dbReference>
<dbReference type="GO" id="GO:0006629">
    <property type="term" value="P:lipid metabolic process"/>
    <property type="evidence" value="ECO:0007669"/>
    <property type="project" value="TreeGrafter"/>
</dbReference>
<protein>
    <submittedName>
        <fullName evidence="6">Lazarillo protein-like</fullName>
    </submittedName>
</protein>
<keyword evidence="5" id="KW-1185">Reference proteome</keyword>
<dbReference type="GO" id="GO:0000302">
    <property type="term" value="P:response to reactive oxygen species"/>
    <property type="evidence" value="ECO:0007669"/>
    <property type="project" value="TreeGrafter"/>
</dbReference>
<dbReference type="Pfam" id="PF00061">
    <property type="entry name" value="Lipocalin"/>
    <property type="match status" value="1"/>
</dbReference>